<keyword evidence="3" id="KW-1185">Reference proteome</keyword>
<name>A0A239F6A3_9BACT</name>
<feature type="non-terminal residue" evidence="2">
    <location>
        <position position="57"/>
    </location>
</feature>
<feature type="domain" description="PAS" evidence="1">
    <location>
        <begin position="24"/>
        <end position="57"/>
    </location>
</feature>
<dbReference type="NCBIfam" id="TIGR00229">
    <property type="entry name" value="sensory_box"/>
    <property type="match status" value="1"/>
</dbReference>
<organism evidence="2 3">
    <name type="scientific">Pontibacter ummariensis</name>
    <dbReference type="NCBI Taxonomy" id="1610492"/>
    <lineage>
        <taxon>Bacteria</taxon>
        <taxon>Pseudomonadati</taxon>
        <taxon>Bacteroidota</taxon>
        <taxon>Cytophagia</taxon>
        <taxon>Cytophagales</taxon>
        <taxon>Hymenobacteraceae</taxon>
        <taxon>Pontibacter</taxon>
    </lineage>
</organism>
<dbReference type="OrthoDB" id="766410at2"/>
<sequence length="57" mass="6531">MAPEQKLRIFEKINKYSLDIICTLDRQGCFSYLSDACQGILGYSSEELTGKSYARYL</sequence>
<evidence type="ECO:0000313" key="2">
    <source>
        <dbReference type="EMBL" id="SNS51624.1"/>
    </source>
</evidence>
<dbReference type="Pfam" id="PF00989">
    <property type="entry name" value="PAS"/>
    <property type="match status" value="1"/>
</dbReference>
<dbReference type="AlphaFoldDB" id="A0A239F6A3"/>
<dbReference type="Proteomes" id="UP000198432">
    <property type="component" value="Unassembled WGS sequence"/>
</dbReference>
<evidence type="ECO:0000259" key="1">
    <source>
        <dbReference type="PROSITE" id="PS50112"/>
    </source>
</evidence>
<protein>
    <submittedName>
        <fullName evidence="2">PAS domain S-box-containing protein</fullName>
    </submittedName>
</protein>
<dbReference type="RefSeq" id="WP_144266295.1">
    <property type="nucleotide sequence ID" value="NZ_FZOQ01000008.1"/>
</dbReference>
<dbReference type="InterPro" id="IPR013767">
    <property type="entry name" value="PAS_fold"/>
</dbReference>
<dbReference type="GO" id="GO:0006355">
    <property type="term" value="P:regulation of DNA-templated transcription"/>
    <property type="evidence" value="ECO:0007669"/>
    <property type="project" value="InterPro"/>
</dbReference>
<dbReference type="SUPFAM" id="SSF55785">
    <property type="entry name" value="PYP-like sensor domain (PAS domain)"/>
    <property type="match status" value="1"/>
</dbReference>
<proteinExistence type="predicted"/>
<dbReference type="Gene3D" id="3.30.450.20">
    <property type="entry name" value="PAS domain"/>
    <property type="match status" value="1"/>
</dbReference>
<dbReference type="EMBL" id="FZOQ01000008">
    <property type="protein sequence ID" value="SNS51624.1"/>
    <property type="molecule type" value="Genomic_DNA"/>
</dbReference>
<dbReference type="PROSITE" id="PS50112">
    <property type="entry name" value="PAS"/>
    <property type="match status" value="1"/>
</dbReference>
<accession>A0A239F6A3</accession>
<dbReference type="CDD" id="cd00130">
    <property type="entry name" value="PAS"/>
    <property type="match status" value="1"/>
</dbReference>
<dbReference type="InterPro" id="IPR000014">
    <property type="entry name" value="PAS"/>
</dbReference>
<dbReference type="InterPro" id="IPR035965">
    <property type="entry name" value="PAS-like_dom_sf"/>
</dbReference>
<gene>
    <name evidence="2" type="ORF">SAMN06296052_1081</name>
</gene>
<evidence type="ECO:0000313" key="3">
    <source>
        <dbReference type="Proteomes" id="UP000198432"/>
    </source>
</evidence>
<reference evidence="3" key="1">
    <citation type="submission" date="2017-06" db="EMBL/GenBank/DDBJ databases">
        <authorList>
            <person name="Varghese N."/>
            <person name="Submissions S."/>
        </authorList>
    </citation>
    <scope>NUCLEOTIDE SEQUENCE [LARGE SCALE GENOMIC DNA]</scope>
    <source>
        <strain evidence="3">NKM1</strain>
    </source>
</reference>